<accession>A0A2M8LDT0</accession>
<comment type="subcellular location">
    <subcellularLocation>
        <location evidence="1">Cell membrane</location>
        <topology evidence="1">Multi-pass membrane protein</topology>
    </subcellularLocation>
</comment>
<keyword evidence="6 7" id="KW-0472">Membrane</keyword>
<dbReference type="GO" id="GO:0044874">
    <property type="term" value="P:lipoprotein localization to outer membrane"/>
    <property type="evidence" value="ECO:0007669"/>
    <property type="project" value="TreeGrafter"/>
</dbReference>
<keyword evidence="4 7" id="KW-0812">Transmembrane</keyword>
<dbReference type="AlphaFoldDB" id="A0A2M8LDT0"/>
<dbReference type="EMBL" id="PFET01000014">
    <property type="protein sequence ID" value="PJE75526.1"/>
    <property type="molecule type" value="Genomic_DNA"/>
</dbReference>
<gene>
    <name evidence="9" type="ORF">COV04_04455</name>
</gene>
<evidence type="ECO:0000256" key="4">
    <source>
        <dbReference type="ARBA" id="ARBA00022692"/>
    </source>
</evidence>
<dbReference type="Proteomes" id="UP000231152">
    <property type="component" value="Unassembled WGS sequence"/>
</dbReference>
<reference evidence="9 10" key="1">
    <citation type="submission" date="2017-09" db="EMBL/GenBank/DDBJ databases">
        <title>Depth-based differentiation of microbial function through sediment-hosted aquifers and enrichment of novel symbionts in the deep terrestrial subsurface.</title>
        <authorList>
            <person name="Probst A.J."/>
            <person name="Ladd B."/>
            <person name="Jarett J.K."/>
            <person name="Geller-Mcgrath D.E."/>
            <person name="Sieber C.M."/>
            <person name="Emerson J.B."/>
            <person name="Anantharaman K."/>
            <person name="Thomas B.C."/>
            <person name="Malmstrom R."/>
            <person name="Stieglmeier M."/>
            <person name="Klingl A."/>
            <person name="Woyke T."/>
            <person name="Ryan C.M."/>
            <person name="Banfield J.F."/>
        </authorList>
    </citation>
    <scope>NUCLEOTIDE SEQUENCE [LARGE SCALE GENOMIC DNA]</scope>
    <source>
        <strain evidence="9">CG10_big_fil_rev_8_21_14_0_10_48_11</strain>
    </source>
</reference>
<evidence type="ECO:0000256" key="3">
    <source>
        <dbReference type="ARBA" id="ARBA00022475"/>
    </source>
</evidence>
<dbReference type="Pfam" id="PF02687">
    <property type="entry name" value="FtsX"/>
    <property type="match status" value="1"/>
</dbReference>
<comment type="similarity">
    <text evidence="2">Belongs to the ABC-4 integral membrane protein family. LolC/E subfamily.</text>
</comment>
<evidence type="ECO:0000313" key="10">
    <source>
        <dbReference type="Proteomes" id="UP000231152"/>
    </source>
</evidence>
<name>A0A2M8LDT0_9BACT</name>
<sequence>MEQFWKAKKHLAASLSVGWFLAFRQIRRSSRWTTGLIVFIMVLTYLNLVVVSGLLVGIIAGSFNQFQDKYAGQVLVTPITGEDYIENSLSLVGFLEHHPHVTALSARHVVGASVLGTLDDLPKKNEEANKVAAQIVGLTIANEEAVTGLSRSVIKGTMLSEGQDGYIVIGQNLLRKYSSFADADIPGLTLLNDVDVGSRVKVSVTTGSGVISQDFIVKGILKSKVAQISTSMFIADREFRRMLSVNQGLYQEIAIRTDKNYAPTLVEEIERFQGSYATRVQTAEDAVPSFLRDIETTFGILGNALSSIALVVASITIFIVIFINALTKRKFIGIMKGIGVAPRAIQFSYVLQAFFYGLIGSAIGLFLTFGVLKPYFAAHPIDFPFSDGILVATPESAAVRVLILLVVTILAGFIPARIIVRKNTLDSILGR</sequence>
<dbReference type="InterPro" id="IPR051447">
    <property type="entry name" value="Lipoprotein-release_system"/>
</dbReference>
<evidence type="ECO:0000259" key="8">
    <source>
        <dbReference type="Pfam" id="PF02687"/>
    </source>
</evidence>
<evidence type="ECO:0000256" key="6">
    <source>
        <dbReference type="ARBA" id="ARBA00023136"/>
    </source>
</evidence>
<organism evidence="9 10">
    <name type="scientific">Candidatus Uhrbacteria bacterium CG10_big_fil_rev_8_21_14_0_10_48_11</name>
    <dbReference type="NCBI Taxonomy" id="1975037"/>
    <lineage>
        <taxon>Bacteria</taxon>
        <taxon>Candidatus Uhriibacteriota</taxon>
    </lineage>
</organism>
<dbReference type="PANTHER" id="PTHR30489:SF0">
    <property type="entry name" value="LIPOPROTEIN-RELEASING SYSTEM TRANSMEMBRANE PROTEIN LOLE"/>
    <property type="match status" value="1"/>
</dbReference>
<dbReference type="InterPro" id="IPR003838">
    <property type="entry name" value="ABC3_permease_C"/>
</dbReference>
<evidence type="ECO:0000256" key="1">
    <source>
        <dbReference type="ARBA" id="ARBA00004651"/>
    </source>
</evidence>
<dbReference type="PANTHER" id="PTHR30489">
    <property type="entry name" value="LIPOPROTEIN-RELEASING SYSTEM TRANSMEMBRANE PROTEIN LOLE"/>
    <property type="match status" value="1"/>
</dbReference>
<keyword evidence="3" id="KW-1003">Cell membrane</keyword>
<feature type="transmembrane region" description="Helical" evidence="7">
    <location>
        <begin position="353"/>
        <end position="377"/>
    </location>
</feature>
<evidence type="ECO:0000256" key="2">
    <source>
        <dbReference type="ARBA" id="ARBA00005236"/>
    </source>
</evidence>
<feature type="domain" description="ABC3 transporter permease C-terminal" evidence="8">
    <location>
        <begin position="304"/>
        <end position="423"/>
    </location>
</feature>
<feature type="transmembrane region" description="Helical" evidence="7">
    <location>
        <begin position="304"/>
        <end position="326"/>
    </location>
</feature>
<comment type="caution">
    <text evidence="9">The sequence shown here is derived from an EMBL/GenBank/DDBJ whole genome shotgun (WGS) entry which is preliminary data.</text>
</comment>
<evidence type="ECO:0000313" key="9">
    <source>
        <dbReference type="EMBL" id="PJE75526.1"/>
    </source>
</evidence>
<evidence type="ECO:0000256" key="5">
    <source>
        <dbReference type="ARBA" id="ARBA00022989"/>
    </source>
</evidence>
<keyword evidence="5 7" id="KW-1133">Transmembrane helix</keyword>
<proteinExistence type="inferred from homology"/>
<feature type="transmembrane region" description="Helical" evidence="7">
    <location>
        <begin position="36"/>
        <end position="60"/>
    </location>
</feature>
<dbReference type="GO" id="GO:0098797">
    <property type="term" value="C:plasma membrane protein complex"/>
    <property type="evidence" value="ECO:0007669"/>
    <property type="project" value="TreeGrafter"/>
</dbReference>
<evidence type="ECO:0000256" key="7">
    <source>
        <dbReference type="SAM" id="Phobius"/>
    </source>
</evidence>
<protein>
    <recommendedName>
        <fullName evidence="8">ABC3 transporter permease C-terminal domain-containing protein</fullName>
    </recommendedName>
</protein>
<feature type="transmembrane region" description="Helical" evidence="7">
    <location>
        <begin position="397"/>
        <end position="420"/>
    </location>
</feature>